<accession>A0A285NM64</accession>
<gene>
    <name evidence="1" type="ORF">SAMN05421503_1467</name>
</gene>
<dbReference type="RefSeq" id="WP_097040738.1">
    <property type="nucleotide sequence ID" value="NZ_OBEK01000002.1"/>
</dbReference>
<protein>
    <submittedName>
        <fullName evidence="1">Uncharacterized protein</fullName>
    </submittedName>
</protein>
<evidence type="ECO:0000313" key="1">
    <source>
        <dbReference type="EMBL" id="SNZ10013.1"/>
    </source>
</evidence>
<dbReference type="EMBL" id="OBEK01000002">
    <property type="protein sequence ID" value="SNZ10013.1"/>
    <property type="molecule type" value="Genomic_DNA"/>
</dbReference>
<proteinExistence type="predicted"/>
<sequence length="91" mass="10512">MNNVLLVFVTESDHQAFLEERDYKLDEFLYTGSIQRGARSVNIKGVSAFNTVVFIKESKRPIDYQWYGEQIAQFVSDLRGLKLTKDSTVFV</sequence>
<keyword evidence="2" id="KW-1185">Reference proteome</keyword>
<reference evidence="2" key="1">
    <citation type="submission" date="2017-09" db="EMBL/GenBank/DDBJ databases">
        <authorList>
            <person name="Varghese N."/>
            <person name="Submissions S."/>
        </authorList>
    </citation>
    <scope>NUCLEOTIDE SEQUENCE [LARGE SCALE GENOMIC DNA]</scope>
    <source>
        <strain evidence="2">CGMCC 1.8913</strain>
    </source>
</reference>
<dbReference type="Proteomes" id="UP000219356">
    <property type="component" value="Unassembled WGS sequence"/>
</dbReference>
<dbReference type="AlphaFoldDB" id="A0A285NM64"/>
<name>A0A285NM64_9BACI</name>
<evidence type="ECO:0000313" key="2">
    <source>
        <dbReference type="Proteomes" id="UP000219356"/>
    </source>
</evidence>
<organism evidence="1 2">
    <name type="scientific">Terribacillus aidingensis</name>
    <dbReference type="NCBI Taxonomy" id="586416"/>
    <lineage>
        <taxon>Bacteria</taxon>
        <taxon>Bacillati</taxon>
        <taxon>Bacillota</taxon>
        <taxon>Bacilli</taxon>
        <taxon>Bacillales</taxon>
        <taxon>Bacillaceae</taxon>
        <taxon>Terribacillus</taxon>
    </lineage>
</organism>